<keyword evidence="2" id="KW-1185">Reference proteome</keyword>
<sequence>MVTLQFLSIPTALLGQEGSRADHGEVARQGERTSITSMRETAGFFRQAVNCGIIMYTYVRRNSSKF</sequence>
<gene>
    <name evidence="1" type="ORF">E2C01_066437</name>
</gene>
<name>A0A5B7HPS0_PORTR</name>
<dbReference type="Proteomes" id="UP000324222">
    <property type="component" value="Unassembled WGS sequence"/>
</dbReference>
<dbReference type="EMBL" id="VSRR010034220">
    <property type="protein sequence ID" value="MPC72143.1"/>
    <property type="molecule type" value="Genomic_DNA"/>
</dbReference>
<organism evidence="1 2">
    <name type="scientific">Portunus trituberculatus</name>
    <name type="common">Swimming crab</name>
    <name type="synonym">Neptunus trituberculatus</name>
    <dbReference type="NCBI Taxonomy" id="210409"/>
    <lineage>
        <taxon>Eukaryota</taxon>
        <taxon>Metazoa</taxon>
        <taxon>Ecdysozoa</taxon>
        <taxon>Arthropoda</taxon>
        <taxon>Crustacea</taxon>
        <taxon>Multicrustacea</taxon>
        <taxon>Malacostraca</taxon>
        <taxon>Eumalacostraca</taxon>
        <taxon>Eucarida</taxon>
        <taxon>Decapoda</taxon>
        <taxon>Pleocyemata</taxon>
        <taxon>Brachyura</taxon>
        <taxon>Eubrachyura</taxon>
        <taxon>Portunoidea</taxon>
        <taxon>Portunidae</taxon>
        <taxon>Portuninae</taxon>
        <taxon>Portunus</taxon>
    </lineage>
</organism>
<dbReference type="AlphaFoldDB" id="A0A5B7HPS0"/>
<evidence type="ECO:0000313" key="1">
    <source>
        <dbReference type="EMBL" id="MPC72143.1"/>
    </source>
</evidence>
<proteinExistence type="predicted"/>
<protein>
    <submittedName>
        <fullName evidence="1">Uncharacterized protein</fullName>
    </submittedName>
</protein>
<reference evidence="1 2" key="1">
    <citation type="submission" date="2019-05" db="EMBL/GenBank/DDBJ databases">
        <title>Another draft genome of Portunus trituberculatus and its Hox gene families provides insights of decapod evolution.</title>
        <authorList>
            <person name="Jeong J.-H."/>
            <person name="Song I."/>
            <person name="Kim S."/>
            <person name="Choi T."/>
            <person name="Kim D."/>
            <person name="Ryu S."/>
            <person name="Kim W."/>
        </authorList>
    </citation>
    <scope>NUCLEOTIDE SEQUENCE [LARGE SCALE GENOMIC DNA]</scope>
    <source>
        <tissue evidence="1">Muscle</tissue>
    </source>
</reference>
<comment type="caution">
    <text evidence="1">The sequence shown here is derived from an EMBL/GenBank/DDBJ whole genome shotgun (WGS) entry which is preliminary data.</text>
</comment>
<accession>A0A5B7HPS0</accession>
<evidence type="ECO:0000313" key="2">
    <source>
        <dbReference type="Proteomes" id="UP000324222"/>
    </source>
</evidence>